<name>A0ABV5BD71_9BACL</name>
<dbReference type="Proteomes" id="UP001580407">
    <property type="component" value="Unassembled WGS sequence"/>
</dbReference>
<reference evidence="2 3" key="1">
    <citation type="submission" date="2024-09" db="EMBL/GenBank/DDBJ databases">
        <authorList>
            <person name="Ruan L."/>
        </authorList>
    </citation>
    <scope>NUCLEOTIDE SEQUENCE [LARGE SCALE GENOMIC DNA]</scope>
    <source>
        <strain evidence="2 3">D33</strain>
    </source>
</reference>
<dbReference type="EMBL" id="JBHILM010000029">
    <property type="protein sequence ID" value="MFB5683648.1"/>
    <property type="molecule type" value="Genomic_DNA"/>
</dbReference>
<organism evidence="2 3">
    <name type="scientific">Paenibacillus terreus</name>
    <dbReference type="NCBI Taxonomy" id="1387834"/>
    <lineage>
        <taxon>Bacteria</taxon>
        <taxon>Bacillati</taxon>
        <taxon>Bacillota</taxon>
        <taxon>Bacilli</taxon>
        <taxon>Bacillales</taxon>
        <taxon>Paenibacillaceae</taxon>
        <taxon>Paenibacillus</taxon>
    </lineage>
</organism>
<proteinExistence type="predicted"/>
<evidence type="ECO:0000256" key="1">
    <source>
        <dbReference type="SAM" id="Phobius"/>
    </source>
</evidence>
<keyword evidence="1" id="KW-1133">Transmembrane helix</keyword>
<accession>A0ABV5BD71</accession>
<dbReference type="PROSITE" id="PS51257">
    <property type="entry name" value="PROKAR_LIPOPROTEIN"/>
    <property type="match status" value="1"/>
</dbReference>
<evidence type="ECO:0000313" key="2">
    <source>
        <dbReference type="EMBL" id="MFB5683648.1"/>
    </source>
</evidence>
<gene>
    <name evidence="2" type="ORF">ACE3NQ_22305</name>
</gene>
<dbReference type="RefSeq" id="WP_375527378.1">
    <property type="nucleotide sequence ID" value="NZ_JBHILM010000029.1"/>
</dbReference>
<protein>
    <recommendedName>
        <fullName evidence="4">Flp pilus-assembly TadG-like N-terminal domain-containing protein</fullName>
    </recommendedName>
</protein>
<evidence type="ECO:0008006" key="4">
    <source>
        <dbReference type="Google" id="ProtNLM"/>
    </source>
</evidence>
<comment type="caution">
    <text evidence="2">The sequence shown here is derived from an EMBL/GenBank/DDBJ whole genome shotgun (WGS) entry which is preliminary data.</text>
</comment>
<feature type="transmembrane region" description="Helical" evidence="1">
    <location>
        <begin position="12"/>
        <end position="34"/>
    </location>
</feature>
<keyword evidence="1" id="KW-0812">Transmembrane</keyword>
<sequence length="178" mass="19871">MNRFRNNRSGGGYPLAVTVVLFILIFSCGIFEYFRLAVIAAQVRDATQSAILAVATENYSYVYSGLRQSYSGAFVRSGDEWQEQWSAGDIYGRISRNLGLVKEGTEYVRKSSDQTEYSISGLDVKILNSPFAPESSDSAYQFTAEAKIHLTVPLSFGWGHLPPMQADLNVQAVYRPRF</sequence>
<keyword evidence="3" id="KW-1185">Reference proteome</keyword>
<keyword evidence="1" id="KW-0472">Membrane</keyword>
<evidence type="ECO:0000313" key="3">
    <source>
        <dbReference type="Proteomes" id="UP001580407"/>
    </source>
</evidence>